<evidence type="ECO:0000313" key="11">
    <source>
        <dbReference type="Proteomes" id="UP001174694"/>
    </source>
</evidence>
<dbReference type="PANTHER" id="PTHR12645">
    <property type="entry name" value="ALR/ERV"/>
    <property type="match status" value="1"/>
</dbReference>
<evidence type="ECO:0000256" key="4">
    <source>
        <dbReference type="ARBA" id="ARBA00023002"/>
    </source>
</evidence>
<keyword evidence="8" id="KW-0732">Signal</keyword>
<sequence length="260" mass="27553">MARRQHLTLMVILAVLAFFSLTWLMGGSESDNTQLMYAPAPQSAPKEKAGEASTTTAGETDSSSSSGAGTGQAKGGAIADFGVVPANILSGGAIAPKLENKTIKAELGRASWKLLHTMMARFPDQPTSEDSLALKTYVQLFARLYPCGDCAAHFQKLLARYPPQTSSRNAAAGWACFVHNEVNKRLGKQLFDCNNIGDFYDCGCGEEGKDGKKEGGAGASAGREKTTEGAGELKERERQKSTSAARSPLELEKEGLTRGG</sequence>
<evidence type="ECO:0000256" key="2">
    <source>
        <dbReference type="ARBA" id="ARBA00022630"/>
    </source>
</evidence>
<keyword evidence="11" id="KW-1185">Reference proteome</keyword>
<feature type="compositionally biased region" description="Low complexity" evidence="7">
    <location>
        <begin position="51"/>
        <end position="67"/>
    </location>
</feature>
<dbReference type="GO" id="GO:0016971">
    <property type="term" value="F:flavin-dependent sulfhydryl oxidase activity"/>
    <property type="evidence" value="ECO:0007669"/>
    <property type="project" value="InterPro"/>
</dbReference>
<gene>
    <name evidence="10" type="ORF">NKR23_g10846</name>
</gene>
<name>A0AA38R267_9PEZI</name>
<feature type="chain" id="PRO_5041400761" description="Sulfhydryl oxidase" evidence="8">
    <location>
        <begin position="31"/>
        <end position="260"/>
    </location>
</feature>
<dbReference type="SUPFAM" id="SSF69000">
    <property type="entry name" value="FAD-dependent thiol oxidase"/>
    <property type="match status" value="1"/>
</dbReference>
<feature type="signal peptide" evidence="8">
    <location>
        <begin position="1"/>
        <end position="30"/>
    </location>
</feature>
<keyword evidence="5" id="KW-1015">Disulfide bond</keyword>
<evidence type="ECO:0000313" key="10">
    <source>
        <dbReference type="EMBL" id="KAJ9133265.1"/>
    </source>
</evidence>
<feature type="region of interest" description="Disordered" evidence="7">
    <location>
        <begin position="40"/>
        <end position="71"/>
    </location>
</feature>
<evidence type="ECO:0000256" key="7">
    <source>
        <dbReference type="SAM" id="MobiDB-lite"/>
    </source>
</evidence>
<dbReference type="FunFam" id="1.20.120.310:FF:000002">
    <property type="entry name" value="Sulfhydryl oxidase"/>
    <property type="match status" value="1"/>
</dbReference>
<comment type="catalytic activity">
    <reaction evidence="6">
        <text>2 R'C(R)SH + O2 = R'C(R)S-S(R)CR' + H2O2</text>
        <dbReference type="Rhea" id="RHEA:17357"/>
        <dbReference type="ChEBI" id="CHEBI:15379"/>
        <dbReference type="ChEBI" id="CHEBI:16240"/>
        <dbReference type="ChEBI" id="CHEBI:16520"/>
        <dbReference type="ChEBI" id="CHEBI:17412"/>
        <dbReference type="EC" id="1.8.3.2"/>
    </reaction>
</comment>
<dbReference type="Proteomes" id="UP001174694">
    <property type="component" value="Unassembled WGS sequence"/>
</dbReference>
<reference evidence="10" key="1">
    <citation type="submission" date="2022-07" db="EMBL/GenBank/DDBJ databases">
        <title>Fungi with potential for degradation of polypropylene.</title>
        <authorList>
            <person name="Gostincar C."/>
        </authorList>
    </citation>
    <scope>NUCLEOTIDE SEQUENCE</scope>
    <source>
        <strain evidence="10">EXF-13308</strain>
    </source>
</reference>
<proteinExistence type="predicted"/>
<dbReference type="PANTHER" id="PTHR12645:SF1">
    <property type="entry name" value="FAD-LINKED SULFHYDRYL OXIDASE ERV2"/>
    <property type="match status" value="1"/>
</dbReference>
<keyword evidence="2 6" id="KW-0285">Flavoprotein</keyword>
<evidence type="ECO:0000256" key="3">
    <source>
        <dbReference type="ARBA" id="ARBA00022827"/>
    </source>
</evidence>
<dbReference type="AlphaFoldDB" id="A0AA38R267"/>
<feature type="compositionally biased region" description="Basic and acidic residues" evidence="7">
    <location>
        <begin position="249"/>
        <end position="260"/>
    </location>
</feature>
<keyword evidence="3 6" id="KW-0274">FAD</keyword>
<dbReference type="GO" id="GO:0005739">
    <property type="term" value="C:mitochondrion"/>
    <property type="evidence" value="ECO:0007669"/>
    <property type="project" value="TreeGrafter"/>
</dbReference>
<feature type="compositionally biased region" description="Basic and acidic residues" evidence="7">
    <location>
        <begin position="222"/>
        <end position="240"/>
    </location>
</feature>
<dbReference type="InterPro" id="IPR039799">
    <property type="entry name" value="ALR/ERV"/>
</dbReference>
<accession>A0AA38R267</accession>
<dbReference type="EC" id="1.8.3.2" evidence="6"/>
<comment type="caution">
    <text evidence="10">The sequence shown here is derived from an EMBL/GenBank/DDBJ whole genome shotgun (WGS) entry which is preliminary data.</text>
</comment>
<evidence type="ECO:0000256" key="5">
    <source>
        <dbReference type="ARBA" id="ARBA00023157"/>
    </source>
</evidence>
<comment type="cofactor">
    <cofactor evidence="1 6">
        <name>FAD</name>
        <dbReference type="ChEBI" id="CHEBI:57692"/>
    </cofactor>
</comment>
<dbReference type="GO" id="GO:0050660">
    <property type="term" value="F:flavin adenine dinucleotide binding"/>
    <property type="evidence" value="ECO:0007669"/>
    <property type="project" value="TreeGrafter"/>
</dbReference>
<dbReference type="PROSITE" id="PS51324">
    <property type="entry name" value="ERV_ALR"/>
    <property type="match status" value="1"/>
</dbReference>
<dbReference type="InterPro" id="IPR017905">
    <property type="entry name" value="ERV/ALR_sulphydryl_oxidase"/>
</dbReference>
<feature type="domain" description="ERV/ALR sulfhydryl oxidase" evidence="9">
    <location>
        <begin position="100"/>
        <end position="200"/>
    </location>
</feature>
<dbReference type="EMBL" id="JANBVO010000051">
    <property type="protein sequence ID" value="KAJ9133265.1"/>
    <property type="molecule type" value="Genomic_DNA"/>
</dbReference>
<organism evidence="10 11">
    <name type="scientific">Pleurostoma richardsiae</name>
    <dbReference type="NCBI Taxonomy" id="41990"/>
    <lineage>
        <taxon>Eukaryota</taxon>
        <taxon>Fungi</taxon>
        <taxon>Dikarya</taxon>
        <taxon>Ascomycota</taxon>
        <taxon>Pezizomycotina</taxon>
        <taxon>Sordariomycetes</taxon>
        <taxon>Sordariomycetidae</taxon>
        <taxon>Calosphaeriales</taxon>
        <taxon>Pleurostomataceae</taxon>
        <taxon>Pleurostoma</taxon>
    </lineage>
</organism>
<evidence type="ECO:0000256" key="1">
    <source>
        <dbReference type="ARBA" id="ARBA00001974"/>
    </source>
</evidence>
<feature type="region of interest" description="Disordered" evidence="7">
    <location>
        <begin position="208"/>
        <end position="260"/>
    </location>
</feature>
<dbReference type="Pfam" id="PF04777">
    <property type="entry name" value="Evr1_Alr"/>
    <property type="match status" value="1"/>
</dbReference>
<keyword evidence="4 6" id="KW-0560">Oxidoreductase</keyword>
<dbReference type="InterPro" id="IPR036774">
    <property type="entry name" value="ERV/ALR_sulphydryl_oxid_sf"/>
</dbReference>
<evidence type="ECO:0000259" key="9">
    <source>
        <dbReference type="PROSITE" id="PS51324"/>
    </source>
</evidence>
<evidence type="ECO:0000256" key="6">
    <source>
        <dbReference type="RuleBase" id="RU371123"/>
    </source>
</evidence>
<protein>
    <recommendedName>
        <fullName evidence="6">Sulfhydryl oxidase</fullName>
        <ecNumber evidence="6">1.8.3.2</ecNumber>
    </recommendedName>
</protein>
<dbReference type="Gene3D" id="1.20.120.310">
    <property type="entry name" value="ERV/ALR sulfhydryl oxidase domain"/>
    <property type="match status" value="1"/>
</dbReference>
<evidence type="ECO:0000256" key="8">
    <source>
        <dbReference type="SAM" id="SignalP"/>
    </source>
</evidence>